<evidence type="ECO:0000256" key="3">
    <source>
        <dbReference type="ARBA" id="ARBA00022679"/>
    </source>
</evidence>
<dbReference type="GO" id="GO:0030170">
    <property type="term" value="F:pyridoxal phosphate binding"/>
    <property type="evidence" value="ECO:0007669"/>
    <property type="project" value="InterPro"/>
</dbReference>
<dbReference type="EMBL" id="MU004191">
    <property type="protein sequence ID" value="KAF2493826.1"/>
    <property type="molecule type" value="Genomic_DNA"/>
</dbReference>
<dbReference type="PANTHER" id="PTHR13693">
    <property type="entry name" value="CLASS II AMINOTRANSFERASE/8-AMINO-7-OXONONANOATE SYNTHASE"/>
    <property type="match status" value="1"/>
</dbReference>
<evidence type="ECO:0000256" key="4">
    <source>
        <dbReference type="ARBA" id="ARBA00022898"/>
    </source>
</evidence>
<evidence type="ECO:0000313" key="7">
    <source>
        <dbReference type="Proteomes" id="UP000799750"/>
    </source>
</evidence>
<comment type="similarity">
    <text evidence="2">Belongs to the class-II pyridoxal-phosphate-dependent aminotransferase family. BioF subfamily.</text>
</comment>
<dbReference type="GO" id="GO:0009102">
    <property type="term" value="P:biotin biosynthetic process"/>
    <property type="evidence" value="ECO:0007669"/>
    <property type="project" value="TreeGrafter"/>
</dbReference>
<dbReference type="InterPro" id="IPR015424">
    <property type="entry name" value="PyrdxlP-dep_Trfase"/>
</dbReference>
<dbReference type="InterPro" id="IPR004839">
    <property type="entry name" value="Aminotransferase_I/II_large"/>
</dbReference>
<dbReference type="Pfam" id="PF00155">
    <property type="entry name" value="Aminotran_1_2"/>
    <property type="match status" value="1"/>
</dbReference>
<dbReference type="InterPro" id="IPR050087">
    <property type="entry name" value="AON_synthase_class-II"/>
</dbReference>
<keyword evidence="4" id="KW-0663">Pyridoxal phosphate</keyword>
<dbReference type="GO" id="GO:0016740">
    <property type="term" value="F:transferase activity"/>
    <property type="evidence" value="ECO:0007669"/>
    <property type="project" value="UniProtKB-KW"/>
</dbReference>
<accession>A0A6A6QNY1</accession>
<reference evidence="6" key="1">
    <citation type="journal article" date="2020" name="Stud. Mycol.">
        <title>101 Dothideomycetes genomes: a test case for predicting lifestyles and emergence of pathogens.</title>
        <authorList>
            <person name="Haridas S."/>
            <person name="Albert R."/>
            <person name="Binder M."/>
            <person name="Bloem J."/>
            <person name="Labutti K."/>
            <person name="Salamov A."/>
            <person name="Andreopoulos B."/>
            <person name="Baker S."/>
            <person name="Barry K."/>
            <person name="Bills G."/>
            <person name="Bluhm B."/>
            <person name="Cannon C."/>
            <person name="Castanera R."/>
            <person name="Culley D."/>
            <person name="Daum C."/>
            <person name="Ezra D."/>
            <person name="Gonzalez J."/>
            <person name="Henrissat B."/>
            <person name="Kuo A."/>
            <person name="Liang C."/>
            <person name="Lipzen A."/>
            <person name="Lutzoni F."/>
            <person name="Magnuson J."/>
            <person name="Mondo S."/>
            <person name="Nolan M."/>
            <person name="Ohm R."/>
            <person name="Pangilinan J."/>
            <person name="Park H.-J."/>
            <person name="Ramirez L."/>
            <person name="Alfaro M."/>
            <person name="Sun H."/>
            <person name="Tritt A."/>
            <person name="Yoshinaga Y."/>
            <person name="Zwiers L.-H."/>
            <person name="Turgeon B."/>
            <person name="Goodwin S."/>
            <person name="Spatafora J."/>
            <person name="Crous P."/>
            <person name="Grigoriev I."/>
        </authorList>
    </citation>
    <scope>NUCLEOTIDE SEQUENCE</scope>
    <source>
        <strain evidence="6">CBS 269.34</strain>
    </source>
</reference>
<dbReference type="InterPro" id="IPR015421">
    <property type="entry name" value="PyrdxlP-dep_Trfase_major"/>
</dbReference>
<dbReference type="Gene3D" id="3.90.1150.10">
    <property type="entry name" value="Aspartate Aminotransferase, domain 1"/>
    <property type="match status" value="1"/>
</dbReference>
<comment type="cofactor">
    <cofactor evidence="1">
        <name>pyridoxal 5'-phosphate</name>
        <dbReference type="ChEBI" id="CHEBI:597326"/>
    </cofactor>
</comment>
<organism evidence="6 7">
    <name type="scientific">Lophium mytilinum</name>
    <dbReference type="NCBI Taxonomy" id="390894"/>
    <lineage>
        <taxon>Eukaryota</taxon>
        <taxon>Fungi</taxon>
        <taxon>Dikarya</taxon>
        <taxon>Ascomycota</taxon>
        <taxon>Pezizomycotina</taxon>
        <taxon>Dothideomycetes</taxon>
        <taxon>Pleosporomycetidae</taxon>
        <taxon>Mytilinidiales</taxon>
        <taxon>Mytilinidiaceae</taxon>
        <taxon>Lophium</taxon>
    </lineage>
</organism>
<dbReference type="AlphaFoldDB" id="A0A6A6QNY1"/>
<dbReference type="Gene3D" id="3.40.640.10">
    <property type="entry name" value="Type I PLP-dependent aspartate aminotransferase-like (Major domain)"/>
    <property type="match status" value="1"/>
</dbReference>
<keyword evidence="3 6" id="KW-0808">Transferase</keyword>
<dbReference type="Proteomes" id="UP000799750">
    <property type="component" value="Unassembled WGS sequence"/>
</dbReference>
<evidence type="ECO:0000259" key="5">
    <source>
        <dbReference type="Pfam" id="PF00155"/>
    </source>
</evidence>
<evidence type="ECO:0000256" key="2">
    <source>
        <dbReference type="ARBA" id="ARBA00010008"/>
    </source>
</evidence>
<keyword evidence="7" id="KW-1185">Reference proteome</keyword>
<evidence type="ECO:0000313" key="6">
    <source>
        <dbReference type="EMBL" id="KAF2493826.1"/>
    </source>
</evidence>
<dbReference type="InterPro" id="IPR015422">
    <property type="entry name" value="PyrdxlP-dep_Trfase_small"/>
</dbReference>
<dbReference type="OrthoDB" id="2382073at2759"/>
<dbReference type="SUPFAM" id="SSF53383">
    <property type="entry name" value="PLP-dependent transferases"/>
    <property type="match status" value="1"/>
</dbReference>
<name>A0A6A6QNY1_9PEZI</name>
<feature type="domain" description="Aminotransferase class I/classII large" evidence="5">
    <location>
        <begin position="40"/>
        <end position="407"/>
    </location>
</feature>
<evidence type="ECO:0000256" key="1">
    <source>
        <dbReference type="ARBA" id="ARBA00001933"/>
    </source>
</evidence>
<dbReference type="PANTHER" id="PTHR13693:SF77">
    <property type="entry name" value="8-AMINO-7-OXONONANOATE SYNTHASE"/>
    <property type="match status" value="1"/>
</dbReference>
<gene>
    <name evidence="6" type="ORF">BU16DRAFT_528030</name>
</gene>
<proteinExistence type="inferred from homology"/>
<protein>
    <submittedName>
        <fullName evidence="6">PLP-dependent transferase</fullName>
    </submittedName>
</protein>
<sequence length="434" mass="47357">MDDDAPTTQLPIEQTIRQTLDRRRAQSTLRNLLVSPTGSVDFSSNDFLSLSTSPALRTAYLQELSNTTCKLGSGGSRLLDGNSAYAEDLEKSIAAFHRAPSGLLFNSGFDANAGFFSCMPQPGDVIVHDEFIHASVHEGMRLSRAAKCLPFLHNSVEDLKRVLEECEENDGLVRDGRRSVFVAVEAIYSMDGDLLPLKAIVDVVEQALPRKNGYIVVDEAHSTGVVGPFGRGLVCELGLEDKVFARLHTFGKALSSNGAIVLCSPVVRHYLLNYARPLIYTTFMSYPSLAGIRASYSLLQRGDTEPLALHLKWLIQATFDMLQDLVAKHGFNNGPAALLRVPAECPQSPIFAVITPHPRSLAKYCQDAGFVVRAVVPPTVPHGSSRIRVCLHSGNTYDEVRKLVDRIDDWVGVQTEGGDFAGDALPPALEKARL</sequence>